<sequence length="67" mass="7844">MFLNVQRSVDFWPKTPSLNSATRDLSDKLFNITPKLSIPQPPRTIRYDGCKDLPKKPIQDMTHYRLL</sequence>
<dbReference type="Proteomes" id="UP000015102">
    <property type="component" value="Unassembled WGS sequence"/>
</dbReference>
<dbReference type="AlphaFoldDB" id="T1GNI1"/>
<evidence type="ECO:0000313" key="2">
    <source>
        <dbReference type="Proteomes" id="UP000015102"/>
    </source>
</evidence>
<dbReference type="EMBL" id="CAQQ02183766">
    <property type="status" value="NOT_ANNOTATED_CDS"/>
    <property type="molecule type" value="Genomic_DNA"/>
</dbReference>
<dbReference type="EnsemblMetazoa" id="MESCA005134-RA">
    <property type="protein sequence ID" value="MESCA005134-PA"/>
    <property type="gene ID" value="MESCA005134"/>
</dbReference>
<name>T1GNI1_MEGSC</name>
<reference evidence="1" key="2">
    <citation type="submission" date="2015-06" db="UniProtKB">
        <authorList>
            <consortium name="EnsemblMetazoa"/>
        </authorList>
    </citation>
    <scope>IDENTIFICATION</scope>
</reference>
<evidence type="ECO:0000313" key="1">
    <source>
        <dbReference type="EnsemblMetazoa" id="MESCA005134-PA"/>
    </source>
</evidence>
<keyword evidence="2" id="KW-1185">Reference proteome</keyword>
<reference evidence="2" key="1">
    <citation type="submission" date="2013-02" db="EMBL/GenBank/DDBJ databases">
        <authorList>
            <person name="Hughes D."/>
        </authorList>
    </citation>
    <scope>NUCLEOTIDE SEQUENCE</scope>
    <source>
        <strain>Durham</strain>
        <strain evidence="2">NC isolate 2 -- Noor lab</strain>
    </source>
</reference>
<protein>
    <submittedName>
        <fullName evidence="1">Uncharacterized protein</fullName>
    </submittedName>
</protein>
<proteinExistence type="predicted"/>
<dbReference type="EMBL" id="CAQQ02183767">
    <property type="status" value="NOT_ANNOTATED_CDS"/>
    <property type="molecule type" value="Genomic_DNA"/>
</dbReference>
<dbReference type="HOGENOM" id="CLU_2815382_0_0_1"/>
<organism evidence="1 2">
    <name type="scientific">Megaselia scalaris</name>
    <name type="common">Humpbacked fly</name>
    <name type="synonym">Phora scalaris</name>
    <dbReference type="NCBI Taxonomy" id="36166"/>
    <lineage>
        <taxon>Eukaryota</taxon>
        <taxon>Metazoa</taxon>
        <taxon>Ecdysozoa</taxon>
        <taxon>Arthropoda</taxon>
        <taxon>Hexapoda</taxon>
        <taxon>Insecta</taxon>
        <taxon>Pterygota</taxon>
        <taxon>Neoptera</taxon>
        <taxon>Endopterygota</taxon>
        <taxon>Diptera</taxon>
        <taxon>Brachycera</taxon>
        <taxon>Muscomorpha</taxon>
        <taxon>Platypezoidea</taxon>
        <taxon>Phoridae</taxon>
        <taxon>Megaseliini</taxon>
        <taxon>Megaselia</taxon>
    </lineage>
</organism>
<accession>T1GNI1</accession>